<dbReference type="AlphaFoldDB" id="A0A1V0B6J1"/>
<dbReference type="EMBL" id="CP020100">
    <property type="protein sequence ID" value="AQZ95562.1"/>
    <property type="molecule type" value="Genomic_DNA"/>
</dbReference>
<sequence length="59" mass="6582">MSKEQKLETVELIDDHTHKGEPLKPGAKIQVTAERKAWLIRHKKVADATPALPVAKAKE</sequence>
<dbReference type="Proteomes" id="UP000243488">
    <property type="component" value="Chromosome"/>
</dbReference>
<dbReference type="KEGG" id="ppha:BVH74_12735"/>
<feature type="compositionally biased region" description="Basic and acidic residues" evidence="1">
    <location>
        <begin position="1"/>
        <end position="22"/>
    </location>
</feature>
<organism evidence="3 4">
    <name type="scientific">Halopseudomonas phragmitis</name>
    <dbReference type="NCBI Taxonomy" id="1931241"/>
    <lineage>
        <taxon>Bacteria</taxon>
        <taxon>Pseudomonadati</taxon>
        <taxon>Pseudomonadota</taxon>
        <taxon>Gammaproteobacteria</taxon>
        <taxon>Pseudomonadales</taxon>
        <taxon>Pseudomonadaceae</taxon>
        <taxon>Halopseudomonas</taxon>
    </lineage>
</organism>
<evidence type="ECO:0000256" key="1">
    <source>
        <dbReference type="SAM" id="MobiDB-lite"/>
    </source>
</evidence>
<reference evidence="3 4" key="1">
    <citation type="submission" date="2017-03" db="EMBL/GenBank/DDBJ databases">
        <title>Complete genome sequence of the novel DNRA strain Pseudomonas sp. S-6-2 isolated from Chinese polluted river sediment. Journal of Biotechnology.</title>
        <authorList>
            <person name="Li J."/>
            <person name="Xiang F."/>
            <person name="Wang L."/>
            <person name="Xi L."/>
            <person name="Liu J."/>
        </authorList>
    </citation>
    <scope>NUCLEOTIDE SEQUENCE [LARGE SCALE GENOMIC DNA]</scope>
    <source>
        <strain evidence="3 4">S-6-2</strain>
    </source>
</reference>
<proteinExistence type="predicted"/>
<evidence type="ECO:0000259" key="2">
    <source>
        <dbReference type="Pfam" id="PF23843"/>
    </source>
</evidence>
<feature type="region of interest" description="Disordered" evidence="1">
    <location>
        <begin position="1"/>
        <end position="25"/>
    </location>
</feature>
<dbReference type="STRING" id="1931241.BVH74_12735"/>
<evidence type="ECO:0000313" key="4">
    <source>
        <dbReference type="Proteomes" id="UP000243488"/>
    </source>
</evidence>
<gene>
    <name evidence="3" type="ORF">BVH74_12735</name>
</gene>
<dbReference type="Pfam" id="PF23843">
    <property type="entry name" value="DUF7210"/>
    <property type="match status" value="1"/>
</dbReference>
<accession>A0A1V0B6J1</accession>
<evidence type="ECO:0000313" key="3">
    <source>
        <dbReference type="EMBL" id="AQZ95562.1"/>
    </source>
</evidence>
<protein>
    <recommendedName>
        <fullName evidence="2">DUF7210 domain-containing protein</fullName>
    </recommendedName>
</protein>
<keyword evidence="4" id="KW-1185">Reference proteome</keyword>
<feature type="domain" description="DUF7210" evidence="2">
    <location>
        <begin position="9"/>
        <end position="45"/>
    </location>
</feature>
<dbReference type="InterPro" id="IPR055634">
    <property type="entry name" value="DUF7210"/>
</dbReference>
<dbReference type="RefSeq" id="WP_080050430.1">
    <property type="nucleotide sequence ID" value="NZ_CP020100.1"/>
</dbReference>
<name>A0A1V0B6J1_9GAMM</name>